<dbReference type="AlphaFoldDB" id="A0AAV7E3S3"/>
<organism evidence="1 2">
    <name type="scientific">Aristolochia fimbriata</name>
    <name type="common">White veined hardy Dutchman's pipe vine</name>
    <dbReference type="NCBI Taxonomy" id="158543"/>
    <lineage>
        <taxon>Eukaryota</taxon>
        <taxon>Viridiplantae</taxon>
        <taxon>Streptophyta</taxon>
        <taxon>Embryophyta</taxon>
        <taxon>Tracheophyta</taxon>
        <taxon>Spermatophyta</taxon>
        <taxon>Magnoliopsida</taxon>
        <taxon>Magnoliidae</taxon>
        <taxon>Piperales</taxon>
        <taxon>Aristolochiaceae</taxon>
        <taxon>Aristolochia</taxon>
    </lineage>
</organism>
<accession>A0AAV7E3S3</accession>
<keyword evidence="2" id="KW-1185">Reference proteome</keyword>
<evidence type="ECO:0000313" key="2">
    <source>
        <dbReference type="Proteomes" id="UP000825729"/>
    </source>
</evidence>
<dbReference type="Proteomes" id="UP000825729">
    <property type="component" value="Unassembled WGS sequence"/>
</dbReference>
<sequence>MREIFGADVAARAFIFPSKAKIQFQGLSGRFFLLSVRLSSLSSVSLKKYPDENLFVFLFLRALRRRRGAVAGRRFTEGACANLAWLGRFGGDLWRDDLVS</sequence>
<name>A0AAV7E3S3_ARIFI</name>
<gene>
    <name evidence="1" type="ORF">H6P81_018350</name>
</gene>
<reference evidence="1 2" key="1">
    <citation type="submission" date="2021-07" db="EMBL/GenBank/DDBJ databases">
        <title>The Aristolochia fimbriata genome: insights into angiosperm evolution, floral development and chemical biosynthesis.</title>
        <authorList>
            <person name="Jiao Y."/>
        </authorList>
    </citation>
    <scope>NUCLEOTIDE SEQUENCE [LARGE SCALE GENOMIC DNA]</scope>
    <source>
        <strain evidence="1">IBCAS-2021</strain>
        <tissue evidence="1">Leaf</tissue>
    </source>
</reference>
<protein>
    <submittedName>
        <fullName evidence="1">Uncharacterized protein</fullName>
    </submittedName>
</protein>
<comment type="caution">
    <text evidence="1">The sequence shown here is derived from an EMBL/GenBank/DDBJ whole genome shotgun (WGS) entry which is preliminary data.</text>
</comment>
<dbReference type="EMBL" id="JAINDJ010000007">
    <property type="protein sequence ID" value="KAG9442496.1"/>
    <property type="molecule type" value="Genomic_DNA"/>
</dbReference>
<evidence type="ECO:0000313" key="1">
    <source>
        <dbReference type="EMBL" id="KAG9442496.1"/>
    </source>
</evidence>
<proteinExistence type="predicted"/>